<reference evidence="1 2" key="1">
    <citation type="submission" date="2018-05" db="EMBL/GenBank/DDBJ databases">
        <title>Freshwater and sediment microbial communities from various areas in North America, analyzing microbe dynamics in response to fracking.</title>
        <authorList>
            <person name="Lamendella R."/>
        </authorList>
    </citation>
    <scope>NUCLEOTIDE SEQUENCE [LARGE SCALE GENOMIC DNA]</scope>
    <source>
        <strain evidence="1 2">67</strain>
    </source>
</reference>
<evidence type="ECO:0000313" key="1">
    <source>
        <dbReference type="EMBL" id="PXW36527.1"/>
    </source>
</evidence>
<dbReference type="EMBL" id="QJJG01000029">
    <property type="protein sequence ID" value="PXW36527.1"/>
    <property type="molecule type" value="Genomic_DNA"/>
</dbReference>
<organism evidence="1 2">
    <name type="scientific">Klebsiella oxytoca</name>
    <dbReference type="NCBI Taxonomy" id="571"/>
    <lineage>
        <taxon>Bacteria</taxon>
        <taxon>Pseudomonadati</taxon>
        <taxon>Pseudomonadota</taxon>
        <taxon>Gammaproteobacteria</taxon>
        <taxon>Enterobacterales</taxon>
        <taxon>Enterobacteriaceae</taxon>
        <taxon>Klebsiella/Raoultella group</taxon>
        <taxon>Klebsiella</taxon>
    </lineage>
</organism>
<comment type="caution">
    <text evidence="1">The sequence shown here is derived from an EMBL/GenBank/DDBJ whole genome shotgun (WGS) entry which is preliminary data.</text>
</comment>
<sequence length="44" mass="4945">MAKLRSHSIGGSLLIWYDRAEAHLNEQSPQQIFSGCNRPFSVQA</sequence>
<dbReference type="AlphaFoldDB" id="A0A163YI38"/>
<name>A0A163YI38_KLEOX</name>
<protein>
    <submittedName>
        <fullName evidence="1">Uncharacterized protein</fullName>
    </submittedName>
</protein>
<accession>A0A163YI38</accession>
<evidence type="ECO:0000313" key="2">
    <source>
        <dbReference type="Proteomes" id="UP000247485"/>
    </source>
</evidence>
<dbReference type="Proteomes" id="UP000247485">
    <property type="component" value="Unassembled WGS sequence"/>
</dbReference>
<proteinExistence type="predicted"/>
<gene>
    <name evidence="1" type="ORF">DET57_12943</name>
</gene>